<keyword evidence="6 8" id="KW-1133">Transmembrane helix</keyword>
<evidence type="ECO:0000256" key="6">
    <source>
        <dbReference type="ARBA" id="ARBA00022989"/>
    </source>
</evidence>
<comment type="similarity">
    <text evidence="2">Belongs to the amino acid-polyamine-organocation (APC) superfamily. Spore germination protein (SGP) (TC 2.A.3.9) family.</text>
</comment>
<protein>
    <submittedName>
        <fullName evidence="9">Spore germination protein</fullName>
    </submittedName>
</protein>
<evidence type="ECO:0000256" key="5">
    <source>
        <dbReference type="ARBA" id="ARBA00022692"/>
    </source>
</evidence>
<reference evidence="9 10" key="2">
    <citation type="journal article" date="2013" name="Genome Announc.">
        <title>Genome Sequence of Growth-Improving Paenibacillus mucilaginosus Strain KNP414.</title>
        <authorList>
            <person name="Lu J.J."/>
            <person name="Wang J.F."/>
            <person name="Hu X.F."/>
        </authorList>
    </citation>
    <scope>NUCLEOTIDE SEQUENCE [LARGE SCALE GENOMIC DNA]</scope>
    <source>
        <strain evidence="9 10">KNP414</strain>
    </source>
</reference>
<dbReference type="GO" id="GO:0009847">
    <property type="term" value="P:spore germination"/>
    <property type="evidence" value="ECO:0007669"/>
    <property type="project" value="InterPro"/>
</dbReference>
<dbReference type="PANTHER" id="PTHR34975">
    <property type="entry name" value="SPORE GERMINATION PROTEIN A2"/>
    <property type="match status" value="1"/>
</dbReference>
<dbReference type="NCBIfam" id="TIGR00912">
    <property type="entry name" value="2A0309"/>
    <property type="match status" value="1"/>
</dbReference>
<dbReference type="KEGG" id="pms:KNP414_05703"/>
<feature type="transmembrane region" description="Helical" evidence="8">
    <location>
        <begin position="71"/>
        <end position="90"/>
    </location>
</feature>
<evidence type="ECO:0000256" key="2">
    <source>
        <dbReference type="ARBA" id="ARBA00007998"/>
    </source>
</evidence>
<dbReference type="Proteomes" id="UP000006620">
    <property type="component" value="Chromosome"/>
</dbReference>
<dbReference type="EMBL" id="CP002869">
    <property type="protein sequence ID" value="AEI44227.1"/>
    <property type="molecule type" value="Genomic_DNA"/>
</dbReference>
<feature type="transmembrane region" description="Helical" evidence="8">
    <location>
        <begin position="267"/>
        <end position="288"/>
    </location>
</feature>
<keyword evidence="3" id="KW-0813">Transport</keyword>
<feature type="transmembrane region" description="Helical" evidence="8">
    <location>
        <begin position="323"/>
        <end position="348"/>
    </location>
</feature>
<dbReference type="AlphaFoldDB" id="F8FMQ6"/>
<accession>F8FMQ6</accession>
<dbReference type="InterPro" id="IPR004761">
    <property type="entry name" value="Spore_GerAB"/>
</dbReference>
<feature type="transmembrane region" description="Helical" evidence="8">
    <location>
        <begin position="110"/>
        <end position="129"/>
    </location>
</feature>
<keyword evidence="5 8" id="KW-0812">Transmembrane</keyword>
<dbReference type="Pfam" id="PF03845">
    <property type="entry name" value="Spore_permease"/>
    <property type="match status" value="1"/>
</dbReference>
<reference evidence="10" key="1">
    <citation type="submission" date="2011-06" db="EMBL/GenBank/DDBJ databases">
        <title>Complete genome sequence of Paenibacillus mucilaginosus KNP414.</title>
        <authorList>
            <person name="Wang J."/>
            <person name="Hu S."/>
            <person name="Hu X."/>
            <person name="Zhang B."/>
            <person name="Dong D."/>
            <person name="Zhang S."/>
            <person name="Zhao K."/>
            <person name="Wu D."/>
        </authorList>
    </citation>
    <scope>NUCLEOTIDE SEQUENCE [LARGE SCALE GENOMIC DNA]</scope>
    <source>
        <strain evidence="10">KNP414</strain>
    </source>
</reference>
<evidence type="ECO:0000256" key="8">
    <source>
        <dbReference type="SAM" id="Phobius"/>
    </source>
</evidence>
<feature type="transmembrane region" description="Helical" evidence="8">
    <location>
        <begin position="216"/>
        <end position="242"/>
    </location>
</feature>
<dbReference type="GO" id="GO:0016020">
    <property type="term" value="C:membrane"/>
    <property type="evidence" value="ECO:0007669"/>
    <property type="project" value="UniProtKB-SubCell"/>
</dbReference>
<proteinExistence type="inferred from homology"/>
<dbReference type="PATRIC" id="fig|1036673.3.peg.5297"/>
<evidence type="ECO:0000256" key="1">
    <source>
        <dbReference type="ARBA" id="ARBA00004141"/>
    </source>
</evidence>
<keyword evidence="7 8" id="KW-0472">Membrane</keyword>
<comment type="subcellular location">
    <subcellularLocation>
        <location evidence="1">Membrane</location>
        <topology evidence="1">Multi-pass membrane protein</topology>
    </subcellularLocation>
</comment>
<feature type="transmembrane region" description="Helical" evidence="8">
    <location>
        <begin position="35"/>
        <end position="55"/>
    </location>
</feature>
<evidence type="ECO:0000313" key="9">
    <source>
        <dbReference type="EMBL" id="AEI44227.1"/>
    </source>
</evidence>
<dbReference type="HOGENOM" id="CLU_047547_1_1_9"/>
<organism evidence="9 10">
    <name type="scientific">Paenibacillus mucilaginosus (strain KNP414)</name>
    <dbReference type="NCBI Taxonomy" id="1036673"/>
    <lineage>
        <taxon>Bacteria</taxon>
        <taxon>Bacillati</taxon>
        <taxon>Bacillota</taxon>
        <taxon>Bacilli</taxon>
        <taxon>Bacillales</taxon>
        <taxon>Paenibacillaceae</taxon>
        <taxon>Paenibacillus</taxon>
    </lineage>
</organism>
<sequence length="362" mass="40330">MERVSTYQLAVLIVLFELGSTPLFALGSKAKQDSWIAMSLAGAAGLLLLLLFLQLQRREPELSLIGMLRKYLGSFAGTLAGWVYVFYFAYESMRNVRDFGELTQMALLGSTPLYVVSTVVMLIAFYAVASGIETFARVSEVILPIVVLSYMLLILLILGSDLIHLDQLEPVLENGWTPVLRAAFPDIVSFPFGQTVLFLMLWSLLDKKTGMRRVSFWAYGSVAVFLILMNALNLMILGPVLVENSTLPLLQSVQLIQIADILERLDVLVSLLIFFGLFVKLTLFYWGAAQAAALLSRTKRSVWVVVLGLAIFGSSFLEPSYTYHVWLGLEVSVKLFPLVQVVLPLLLWMTVKLRRMPASPPP</sequence>
<feature type="transmembrane region" description="Helical" evidence="8">
    <location>
        <begin position="183"/>
        <end position="204"/>
    </location>
</feature>
<feature type="transmembrane region" description="Helical" evidence="8">
    <location>
        <begin position="141"/>
        <end position="163"/>
    </location>
</feature>
<evidence type="ECO:0000256" key="4">
    <source>
        <dbReference type="ARBA" id="ARBA00022544"/>
    </source>
</evidence>
<keyword evidence="4" id="KW-0309">Germination</keyword>
<evidence type="ECO:0000313" key="10">
    <source>
        <dbReference type="Proteomes" id="UP000006620"/>
    </source>
</evidence>
<dbReference type="PANTHER" id="PTHR34975:SF2">
    <property type="entry name" value="SPORE GERMINATION PROTEIN A2"/>
    <property type="match status" value="1"/>
</dbReference>
<name>F8FMQ6_PAEMK</name>
<evidence type="ECO:0000256" key="7">
    <source>
        <dbReference type="ARBA" id="ARBA00023136"/>
    </source>
</evidence>
<gene>
    <name evidence="9" type="ordered locus">KNP414_05703</name>
</gene>
<evidence type="ECO:0000256" key="3">
    <source>
        <dbReference type="ARBA" id="ARBA00022448"/>
    </source>
</evidence>
<feature type="transmembrane region" description="Helical" evidence="8">
    <location>
        <begin position="300"/>
        <end position="317"/>
    </location>
</feature>
<dbReference type="RefSeq" id="WP_013919380.1">
    <property type="nucleotide sequence ID" value="NC_015690.1"/>
</dbReference>